<gene>
    <name evidence="4" type="ORF">GGD88_001195</name>
</gene>
<evidence type="ECO:0000313" key="4">
    <source>
        <dbReference type="EMBL" id="MBB4285477.1"/>
    </source>
</evidence>
<reference evidence="4 5" key="1">
    <citation type="submission" date="2020-08" db="EMBL/GenBank/DDBJ databases">
        <title>Genome sequencing of Purple Non-Sulfur Bacteria from various extreme environments.</title>
        <authorList>
            <person name="Mayer M."/>
        </authorList>
    </citation>
    <scope>NUCLEOTIDE SEQUENCE [LARGE SCALE GENOMIC DNA]</scope>
    <source>
        <strain evidence="4 5">JA135</strain>
    </source>
</reference>
<proteinExistence type="predicted"/>
<dbReference type="InterPro" id="IPR025711">
    <property type="entry name" value="PepSY"/>
</dbReference>
<keyword evidence="5" id="KW-1185">Reference proteome</keyword>
<dbReference type="Gene3D" id="3.10.450.40">
    <property type="match status" value="1"/>
</dbReference>
<feature type="compositionally biased region" description="Basic and acidic residues" evidence="1">
    <location>
        <begin position="74"/>
        <end position="86"/>
    </location>
</feature>
<feature type="domain" description="PepSY" evidence="3">
    <location>
        <begin position="103"/>
        <end position="159"/>
    </location>
</feature>
<dbReference type="RefSeq" id="WP_184432711.1">
    <property type="nucleotide sequence ID" value="NZ_JACIGI010000007.1"/>
</dbReference>
<dbReference type="Pfam" id="PF03413">
    <property type="entry name" value="PepSY"/>
    <property type="match status" value="1"/>
</dbReference>
<protein>
    <submittedName>
        <fullName evidence="4">Putative membrane protein YkoI</fullName>
    </submittedName>
</protein>
<evidence type="ECO:0000259" key="3">
    <source>
        <dbReference type="Pfam" id="PF03413"/>
    </source>
</evidence>
<name>A0A7W6RZL7_9PROT</name>
<feature type="signal peptide" evidence="2">
    <location>
        <begin position="1"/>
        <end position="34"/>
    </location>
</feature>
<accession>A0A7W6RZL7</accession>
<sequence>MRHASPLARRWVHGTLAAALLISAAVAAPAPARADDDGYYHGPTAPGRYGDDDRNDEWDDDHYDDDHGDDDDHDDRYGRDSDRVPDAHERARQLLQQGRIRPLAEILSQVGTALEGRLIDTEFEREDGLYVYEFTVVRPNGRVQEIYVDAATARVVKIEDDD</sequence>
<organism evidence="4 5">
    <name type="scientific">Roseospira goensis</name>
    <dbReference type="NCBI Taxonomy" id="391922"/>
    <lineage>
        <taxon>Bacteria</taxon>
        <taxon>Pseudomonadati</taxon>
        <taxon>Pseudomonadota</taxon>
        <taxon>Alphaproteobacteria</taxon>
        <taxon>Rhodospirillales</taxon>
        <taxon>Rhodospirillaceae</taxon>
        <taxon>Roseospira</taxon>
    </lineage>
</organism>
<evidence type="ECO:0000256" key="1">
    <source>
        <dbReference type="SAM" id="MobiDB-lite"/>
    </source>
</evidence>
<dbReference type="AlphaFoldDB" id="A0A7W6RZL7"/>
<dbReference type="EMBL" id="JACIGI010000007">
    <property type="protein sequence ID" value="MBB4285477.1"/>
    <property type="molecule type" value="Genomic_DNA"/>
</dbReference>
<feature type="chain" id="PRO_5031381413" evidence="2">
    <location>
        <begin position="35"/>
        <end position="162"/>
    </location>
</feature>
<feature type="region of interest" description="Disordered" evidence="1">
    <location>
        <begin position="32"/>
        <end position="86"/>
    </location>
</feature>
<comment type="caution">
    <text evidence="4">The sequence shown here is derived from an EMBL/GenBank/DDBJ whole genome shotgun (WGS) entry which is preliminary data.</text>
</comment>
<evidence type="ECO:0000313" key="5">
    <source>
        <dbReference type="Proteomes" id="UP000555728"/>
    </source>
</evidence>
<feature type="compositionally biased region" description="Acidic residues" evidence="1">
    <location>
        <begin position="53"/>
        <end position="73"/>
    </location>
</feature>
<keyword evidence="2" id="KW-0732">Signal</keyword>
<evidence type="ECO:0000256" key="2">
    <source>
        <dbReference type="SAM" id="SignalP"/>
    </source>
</evidence>
<dbReference type="Proteomes" id="UP000555728">
    <property type="component" value="Unassembled WGS sequence"/>
</dbReference>